<name>A0A6G1CHE6_9ORYZ</name>
<sequence length="75" mass="7960">MLAVDFLFVVVVAGDRIPRMLWSVHPACPSPSHLACLSVLELGTANATRDRLTQAAVHGISGSRWEQATSVVCSG</sequence>
<gene>
    <name evidence="1" type="ORF">E2562_015559</name>
</gene>
<protein>
    <submittedName>
        <fullName evidence="1">Uncharacterized protein</fullName>
    </submittedName>
</protein>
<organism evidence="1 2">
    <name type="scientific">Oryza meyeriana var. granulata</name>
    <dbReference type="NCBI Taxonomy" id="110450"/>
    <lineage>
        <taxon>Eukaryota</taxon>
        <taxon>Viridiplantae</taxon>
        <taxon>Streptophyta</taxon>
        <taxon>Embryophyta</taxon>
        <taxon>Tracheophyta</taxon>
        <taxon>Spermatophyta</taxon>
        <taxon>Magnoliopsida</taxon>
        <taxon>Liliopsida</taxon>
        <taxon>Poales</taxon>
        <taxon>Poaceae</taxon>
        <taxon>BOP clade</taxon>
        <taxon>Oryzoideae</taxon>
        <taxon>Oryzeae</taxon>
        <taxon>Oryzinae</taxon>
        <taxon>Oryza</taxon>
        <taxon>Oryza meyeriana</taxon>
    </lineage>
</organism>
<evidence type="ECO:0000313" key="2">
    <source>
        <dbReference type="Proteomes" id="UP000479710"/>
    </source>
</evidence>
<dbReference type="AlphaFoldDB" id="A0A6G1CHE6"/>
<evidence type="ECO:0000313" key="1">
    <source>
        <dbReference type="EMBL" id="KAF0899194.1"/>
    </source>
</evidence>
<dbReference type="EMBL" id="SPHZ02000009">
    <property type="protein sequence ID" value="KAF0899194.1"/>
    <property type="molecule type" value="Genomic_DNA"/>
</dbReference>
<accession>A0A6G1CHE6</accession>
<keyword evidence="2" id="KW-1185">Reference proteome</keyword>
<comment type="caution">
    <text evidence="1">The sequence shown here is derived from an EMBL/GenBank/DDBJ whole genome shotgun (WGS) entry which is preliminary data.</text>
</comment>
<reference evidence="1 2" key="1">
    <citation type="submission" date="2019-11" db="EMBL/GenBank/DDBJ databases">
        <title>Whole genome sequence of Oryza granulata.</title>
        <authorList>
            <person name="Li W."/>
        </authorList>
    </citation>
    <scope>NUCLEOTIDE SEQUENCE [LARGE SCALE GENOMIC DNA]</scope>
    <source>
        <strain evidence="2">cv. Menghai</strain>
        <tissue evidence="1">Leaf</tissue>
    </source>
</reference>
<dbReference type="Proteomes" id="UP000479710">
    <property type="component" value="Unassembled WGS sequence"/>
</dbReference>
<proteinExistence type="predicted"/>